<accession>A0A2J6PYY3</accession>
<keyword evidence="1" id="KW-0175">Coiled coil</keyword>
<gene>
    <name evidence="3" type="ORF">NA56DRAFT_690585</name>
</gene>
<dbReference type="Gene3D" id="1.10.287.1490">
    <property type="match status" value="1"/>
</dbReference>
<protein>
    <submittedName>
        <fullName evidence="3">Uncharacterized protein</fullName>
    </submittedName>
</protein>
<feature type="compositionally biased region" description="Pro residues" evidence="2">
    <location>
        <begin position="819"/>
        <end position="832"/>
    </location>
</feature>
<feature type="compositionally biased region" description="Low complexity" evidence="2">
    <location>
        <begin position="764"/>
        <end position="780"/>
    </location>
</feature>
<name>A0A2J6PYY3_9HELO</name>
<dbReference type="AlphaFoldDB" id="A0A2J6PYY3"/>
<evidence type="ECO:0000313" key="4">
    <source>
        <dbReference type="Proteomes" id="UP000235672"/>
    </source>
</evidence>
<proteinExistence type="predicted"/>
<dbReference type="Proteomes" id="UP000235672">
    <property type="component" value="Unassembled WGS sequence"/>
</dbReference>
<evidence type="ECO:0000313" key="3">
    <source>
        <dbReference type="EMBL" id="PMD19247.1"/>
    </source>
</evidence>
<dbReference type="EMBL" id="KZ613490">
    <property type="protein sequence ID" value="PMD19247.1"/>
    <property type="molecule type" value="Genomic_DNA"/>
</dbReference>
<feature type="coiled-coil region" evidence="1">
    <location>
        <begin position="337"/>
        <end position="490"/>
    </location>
</feature>
<dbReference type="OrthoDB" id="10544688at2759"/>
<organism evidence="3 4">
    <name type="scientific">Hyaloscypha hepaticicola</name>
    <dbReference type="NCBI Taxonomy" id="2082293"/>
    <lineage>
        <taxon>Eukaryota</taxon>
        <taxon>Fungi</taxon>
        <taxon>Dikarya</taxon>
        <taxon>Ascomycota</taxon>
        <taxon>Pezizomycotina</taxon>
        <taxon>Leotiomycetes</taxon>
        <taxon>Helotiales</taxon>
        <taxon>Hyaloscyphaceae</taxon>
        <taxon>Hyaloscypha</taxon>
    </lineage>
</organism>
<feature type="coiled-coil region" evidence="1">
    <location>
        <begin position="519"/>
        <end position="717"/>
    </location>
</feature>
<sequence>MIEERVNQLVSQAEQQETAIQASQSDDEDLERDLYEALDNAQNTNTNDEPTTEEILLFQLTQSQQQINALTEERNALKARTLLSSKLCAILSREKQLIEKQNFILSRQRNVLQSRLDALEDQGIDIGEPRSDAEAEARVLRRKQRERRVYEGLAGAKIFPGQEEAHDGVVLETELLDTTEQIVGVGLPLLSRKEKHAIDMLFEEGSDNSNETDTEHEINPPVPQQFSFTGYMDNDMVYETSEDLIDWTQDDDEYQFTSYPPVALPAASPPLSPLQTVERQVPKEWQDNSENSMGLDQEELYRIQRESALVELEKPWEEDLSRPLSPRSLPHYFSPSNPSCEEKLAQLQAEINTANEELHQTRGELETLRRDFATKSAEGKGARLRIKVLEEEIAERETKEHQLREELRLQREEDPFADRLFVELHEVRGKLEACEEEKADIQARLSEVQDEYEGYKVEIEANIQELKHQLADAESAEKEATARVTALEEAAARGNAWVGELEQKIVVGNSQLDSLTDTVWAREEEIKLLTAELETLKQKLQLAKDNSEILHDMNEALAAKVQDIPRLQAELQAQTQELECARSDLLGCNSDCRKLKTELNNEEAEVKKIAAHLNETIEERDQARKDARDAVAAAEKAREEVVESRRELEASNNMGKRLRSISSENIQELASIREERDTAVHNLGRLERDLNSCREDVAAVKAQLLEISDERDDLVKENQIMVGRYMDAERRSQEHWKRVMEGMTEIERLKLVVHEPDSPLAHIPTPKTTPKPTKLTLKLKTTSKSRKHKPAPPTSSVKSIRPPRLSRNSNPIYIDPLSPGSPTPSPDTPTAPKPDRKRKRNVNEADEANEGQEKKGRRKITLRVVG</sequence>
<feature type="region of interest" description="Disordered" evidence="2">
    <location>
        <begin position="757"/>
        <end position="866"/>
    </location>
</feature>
<keyword evidence="4" id="KW-1185">Reference proteome</keyword>
<feature type="compositionally biased region" description="Basic residues" evidence="2">
    <location>
        <begin position="855"/>
        <end position="866"/>
    </location>
</feature>
<evidence type="ECO:0000256" key="2">
    <source>
        <dbReference type="SAM" id="MobiDB-lite"/>
    </source>
</evidence>
<feature type="compositionally biased region" description="Basic residues" evidence="2">
    <location>
        <begin position="781"/>
        <end position="790"/>
    </location>
</feature>
<evidence type="ECO:0000256" key="1">
    <source>
        <dbReference type="SAM" id="Coils"/>
    </source>
</evidence>
<reference evidence="3 4" key="1">
    <citation type="submission" date="2016-05" db="EMBL/GenBank/DDBJ databases">
        <title>A degradative enzymes factory behind the ericoid mycorrhizal symbiosis.</title>
        <authorList>
            <consortium name="DOE Joint Genome Institute"/>
            <person name="Martino E."/>
            <person name="Morin E."/>
            <person name="Grelet G."/>
            <person name="Kuo A."/>
            <person name="Kohler A."/>
            <person name="Daghino S."/>
            <person name="Barry K."/>
            <person name="Choi C."/>
            <person name="Cichocki N."/>
            <person name="Clum A."/>
            <person name="Copeland A."/>
            <person name="Hainaut M."/>
            <person name="Haridas S."/>
            <person name="Labutti K."/>
            <person name="Lindquist E."/>
            <person name="Lipzen A."/>
            <person name="Khouja H.-R."/>
            <person name="Murat C."/>
            <person name="Ohm R."/>
            <person name="Olson A."/>
            <person name="Spatafora J."/>
            <person name="Veneault-Fourrey C."/>
            <person name="Henrissat B."/>
            <person name="Grigoriev I."/>
            <person name="Martin F."/>
            <person name="Perotto S."/>
        </authorList>
    </citation>
    <scope>NUCLEOTIDE SEQUENCE [LARGE SCALE GENOMIC DNA]</scope>
    <source>
        <strain evidence="3 4">UAMH 7357</strain>
    </source>
</reference>
<dbReference type="STRING" id="1745343.A0A2J6PYY3"/>